<feature type="transmembrane region" description="Helical" evidence="1">
    <location>
        <begin position="75"/>
        <end position="96"/>
    </location>
</feature>
<dbReference type="RefSeq" id="WP_012162941.1">
    <property type="nucleotide sequence ID" value="NC_009925.1"/>
</dbReference>
<organism evidence="2 3">
    <name type="scientific">Acaryochloris marina (strain MBIC 11017)</name>
    <dbReference type="NCBI Taxonomy" id="329726"/>
    <lineage>
        <taxon>Bacteria</taxon>
        <taxon>Bacillati</taxon>
        <taxon>Cyanobacteriota</taxon>
        <taxon>Cyanophyceae</taxon>
        <taxon>Acaryochloridales</taxon>
        <taxon>Acaryochloridaceae</taxon>
        <taxon>Acaryochloris</taxon>
    </lineage>
</organism>
<name>B0C487_ACAM1</name>
<dbReference type="EMBL" id="CP000828">
    <property type="protein sequence ID" value="ABW27478.1"/>
    <property type="molecule type" value="Genomic_DNA"/>
</dbReference>
<gene>
    <name evidence="2" type="ordered locus">AM1_2470</name>
</gene>
<protein>
    <submittedName>
        <fullName evidence="2">Uncharacterized protein</fullName>
    </submittedName>
</protein>
<accession>B0C487</accession>
<proteinExistence type="predicted"/>
<evidence type="ECO:0000313" key="2">
    <source>
        <dbReference type="EMBL" id="ABW27478.1"/>
    </source>
</evidence>
<evidence type="ECO:0000256" key="1">
    <source>
        <dbReference type="SAM" id="Phobius"/>
    </source>
</evidence>
<feature type="transmembrane region" description="Helical" evidence="1">
    <location>
        <begin position="50"/>
        <end position="69"/>
    </location>
</feature>
<dbReference type="KEGG" id="amr:AM1_2470"/>
<keyword evidence="1" id="KW-0472">Membrane</keyword>
<dbReference type="AlphaFoldDB" id="B0C487"/>
<sequence>MSLNLARFRLKLKYKHIGFASEIQTDLAKLEDRVQQAQARHHLYNYIARFAWIGLIGSFVFGVFGSVLLEQPLSPLFWLFLFSLGVLLVLGILKLFERPWLIPKERYMLPLGLIKKVIRDMELEPSLHLSLNCSPVIAKRKRIDTIPDPKRDRWKIDRYADPWLLLEGQFLDQTVFTLTLTELYIEKHGWKRSRSGKTKHKRKSKPKGLSLTLTLRFQRKKYGAVTVLKDSLKDALELPPTARVKRIKVSDRTLSLTVKMPPYPPLKRFEVDQNVDVKQVEELITQMFLSLYHVLNLAQKLSKVTL</sequence>
<evidence type="ECO:0000313" key="3">
    <source>
        <dbReference type="Proteomes" id="UP000000268"/>
    </source>
</evidence>
<dbReference type="eggNOG" id="ENOG5032TC9">
    <property type="taxonomic scope" value="Bacteria"/>
</dbReference>
<keyword evidence="3" id="KW-1185">Reference proteome</keyword>
<reference evidence="2 3" key="1">
    <citation type="journal article" date="2008" name="Proc. Natl. Acad. Sci. U.S.A.">
        <title>Niche adaptation and genome expansion in the chlorophyll d-producing cyanobacterium Acaryochloris marina.</title>
        <authorList>
            <person name="Swingley W.D."/>
            <person name="Chen M."/>
            <person name="Cheung P.C."/>
            <person name="Conrad A.L."/>
            <person name="Dejesa L.C."/>
            <person name="Hao J."/>
            <person name="Honchak B.M."/>
            <person name="Karbach L.E."/>
            <person name="Kurdoglu A."/>
            <person name="Lahiri S."/>
            <person name="Mastrian S.D."/>
            <person name="Miyashita H."/>
            <person name="Page L."/>
            <person name="Ramakrishna P."/>
            <person name="Satoh S."/>
            <person name="Sattley W.M."/>
            <person name="Shimada Y."/>
            <person name="Taylor H.L."/>
            <person name="Tomo T."/>
            <person name="Tsuchiya T."/>
            <person name="Wang Z.T."/>
            <person name="Raymond J."/>
            <person name="Mimuro M."/>
            <person name="Blankenship R.E."/>
            <person name="Touchman J.W."/>
        </authorList>
    </citation>
    <scope>NUCLEOTIDE SEQUENCE [LARGE SCALE GENOMIC DNA]</scope>
    <source>
        <strain evidence="3">MBIC 11017</strain>
    </source>
</reference>
<dbReference type="OrthoDB" id="573925at2"/>
<keyword evidence="1" id="KW-1133">Transmembrane helix</keyword>
<dbReference type="HOGENOM" id="CLU_927312_0_0_3"/>
<dbReference type="Proteomes" id="UP000000268">
    <property type="component" value="Chromosome"/>
</dbReference>
<keyword evidence="1" id="KW-0812">Transmembrane</keyword>